<dbReference type="Pfam" id="PF03446">
    <property type="entry name" value="NAD_binding_2"/>
    <property type="match status" value="1"/>
</dbReference>
<dbReference type="Gene3D" id="1.10.1040.10">
    <property type="entry name" value="N-(1-d-carboxylethyl)-l-norvaline Dehydrogenase, domain 2"/>
    <property type="match status" value="1"/>
</dbReference>
<dbReference type="PIRSF" id="PIRSF000103">
    <property type="entry name" value="HIBADH"/>
    <property type="match status" value="1"/>
</dbReference>
<dbReference type="EMBL" id="BJMN01000025">
    <property type="protein sequence ID" value="GEB58394.1"/>
    <property type="molecule type" value="Genomic_DNA"/>
</dbReference>
<dbReference type="SUPFAM" id="SSF51735">
    <property type="entry name" value="NAD(P)-binding Rossmann-fold domains"/>
    <property type="match status" value="1"/>
</dbReference>
<dbReference type="InterPro" id="IPR036291">
    <property type="entry name" value="NAD(P)-bd_dom_sf"/>
</dbReference>
<protein>
    <submittedName>
        <fullName evidence="5">Dehydrogenase</fullName>
    </submittedName>
</protein>
<dbReference type="InterPro" id="IPR013328">
    <property type="entry name" value="6PGD_dom2"/>
</dbReference>
<evidence type="ECO:0000259" key="4">
    <source>
        <dbReference type="Pfam" id="PF21761"/>
    </source>
</evidence>
<proteinExistence type="inferred from homology"/>
<dbReference type="Pfam" id="PF21761">
    <property type="entry name" value="RedAm-like_C"/>
    <property type="match status" value="1"/>
</dbReference>
<gene>
    <name evidence="5" type="ORF">SGA01_39990</name>
</gene>
<accession>A0A4Y3RM48</accession>
<name>A0A4Y3RM48_9ACTN</name>
<comment type="similarity">
    <text evidence="1">Belongs to the HIBADH-related family.</text>
</comment>
<sequence length="313" mass="32276">MSGSGPSTSLVAMTANTREKTSTSGKTPVTLLGLGAMGTALAGTWLAAGHPLTVWNRTPARAAGLVAEGAKGAGSAAEAVAASTLVVVCLLDDASVGEALAEADLTGKDLVNLTTTTPDQARARADWARDRGARYLDGGIMAVPPMVGVPEAGGYVFYSGAAELFEQHRETLAVPVGTRYVGADAGHAALHDVALLSGMYGMFAGIHHAFALIRKEDIDPVEFAPLLADWLAAMAQGVHLAADQLRSGDYTKGVVSNLGMQVAGTPTFLATAEQQGVSTELLLPYFDLMARRLAEASGDEDLTGVVELLVRGE</sequence>
<evidence type="ECO:0000259" key="3">
    <source>
        <dbReference type="Pfam" id="PF03446"/>
    </source>
</evidence>
<dbReference type="GO" id="GO:0016491">
    <property type="term" value="F:oxidoreductase activity"/>
    <property type="evidence" value="ECO:0007669"/>
    <property type="project" value="UniProtKB-KW"/>
</dbReference>
<dbReference type="AlphaFoldDB" id="A0A4Y3RM48"/>
<comment type="caution">
    <text evidence="5">The sequence shown here is derived from an EMBL/GenBank/DDBJ whole genome shotgun (WGS) entry which is preliminary data.</text>
</comment>
<dbReference type="InterPro" id="IPR006115">
    <property type="entry name" value="6PGDH_NADP-bd"/>
</dbReference>
<dbReference type="PANTHER" id="PTHR43580">
    <property type="entry name" value="OXIDOREDUCTASE GLYR1-RELATED"/>
    <property type="match status" value="1"/>
</dbReference>
<dbReference type="Gene3D" id="3.40.50.720">
    <property type="entry name" value="NAD(P)-binding Rossmann-like Domain"/>
    <property type="match status" value="1"/>
</dbReference>
<dbReference type="PANTHER" id="PTHR43580:SF2">
    <property type="entry name" value="CYTOKINE-LIKE NUCLEAR FACTOR N-PAC"/>
    <property type="match status" value="1"/>
</dbReference>
<evidence type="ECO:0000313" key="6">
    <source>
        <dbReference type="Proteomes" id="UP000315226"/>
    </source>
</evidence>
<evidence type="ECO:0000256" key="1">
    <source>
        <dbReference type="ARBA" id="ARBA00009080"/>
    </source>
</evidence>
<dbReference type="InterPro" id="IPR015815">
    <property type="entry name" value="HIBADH-related"/>
</dbReference>
<keyword evidence="2" id="KW-0560">Oxidoreductase</keyword>
<evidence type="ECO:0000313" key="5">
    <source>
        <dbReference type="EMBL" id="GEB58394.1"/>
    </source>
</evidence>
<dbReference type="InterPro" id="IPR048666">
    <property type="entry name" value="RedAm-like_C"/>
</dbReference>
<organism evidence="5 6">
    <name type="scientific">Streptomyces gardneri</name>
    <dbReference type="NCBI Taxonomy" id="66892"/>
    <lineage>
        <taxon>Bacteria</taxon>
        <taxon>Bacillati</taxon>
        <taxon>Actinomycetota</taxon>
        <taxon>Actinomycetes</taxon>
        <taxon>Kitasatosporales</taxon>
        <taxon>Streptomycetaceae</taxon>
        <taxon>Streptomyces</taxon>
    </lineage>
</organism>
<keyword evidence="6" id="KW-1185">Reference proteome</keyword>
<dbReference type="InterPro" id="IPR051265">
    <property type="entry name" value="HIBADH-related_NP60_sf"/>
</dbReference>
<evidence type="ECO:0000256" key="2">
    <source>
        <dbReference type="ARBA" id="ARBA00023002"/>
    </source>
</evidence>
<dbReference type="GO" id="GO:0050661">
    <property type="term" value="F:NADP binding"/>
    <property type="evidence" value="ECO:0007669"/>
    <property type="project" value="InterPro"/>
</dbReference>
<dbReference type="Proteomes" id="UP000315226">
    <property type="component" value="Unassembled WGS sequence"/>
</dbReference>
<feature type="domain" description="NADPH-dependent reductive aminase-like C-terminal" evidence="4">
    <location>
        <begin position="184"/>
        <end position="309"/>
    </location>
</feature>
<reference evidence="5 6" key="1">
    <citation type="submission" date="2019-06" db="EMBL/GenBank/DDBJ databases">
        <title>Whole genome shotgun sequence of Streptomyces gardneri NBRC 12865.</title>
        <authorList>
            <person name="Hosoyama A."/>
            <person name="Uohara A."/>
            <person name="Ohji S."/>
            <person name="Ichikawa N."/>
        </authorList>
    </citation>
    <scope>NUCLEOTIDE SEQUENCE [LARGE SCALE GENOMIC DNA]</scope>
    <source>
        <strain evidence="5 6">NBRC 12865</strain>
    </source>
</reference>
<feature type="domain" description="6-phosphogluconate dehydrogenase NADP-binding" evidence="3">
    <location>
        <begin position="29"/>
        <end position="172"/>
    </location>
</feature>